<dbReference type="PANTHER" id="PTHR33233:SF17">
    <property type="entry name" value="DUF4283 DOMAIN-CONTAINING PROTEIN"/>
    <property type="match status" value="1"/>
</dbReference>
<feature type="compositionally biased region" description="Basic and acidic residues" evidence="1">
    <location>
        <begin position="27"/>
        <end position="50"/>
    </location>
</feature>
<sequence>MAKRGHEWPKSAVPPSLINHPSPSKQLYKESENQDIVRGDSSSRNEKSIDEGLLEDETLELEIKVDPEARSAIGAPVVTDECTTNKLIVSYAHILVEVDITQPLVKEIAIKDCEGRKMKQVVEYEWKPLYCEKCQKMGHQCGATIKGKHWKPKFKPPVINQDTTSTAMTPKEDPKQHNDDSGENLTKVSKTTRDKGKSITYVGSTFVVNCQNGFEALRVLNDPLVAFDRGPC</sequence>
<protein>
    <submittedName>
        <fullName evidence="2">Uncharacterized protein</fullName>
    </submittedName>
</protein>
<reference evidence="2 3" key="1">
    <citation type="journal article" date="2022" name="Nat. Genet.">
        <title>Improved pea reference genome and pan-genome highlight genomic features and evolutionary characteristics.</title>
        <authorList>
            <person name="Yang T."/>
            <person name="Liu R."/>
            <person name="Luo Y."/>
            <person name="Hu S."/>
            <person name="Wang D."/>
            <person name="Wang C."/>
            <person name="Pandey M.K."/>
            <person name="Ge S."/>
            <person name="Xu Q."/>
            <person name="Li N."/>
            <person name="Li G."/>
            <person name="Huang Y."/>
            <person name="Saxena R.K."/>
            <person name="Ji Y."/>
            <person name="Li M."/>
            <person name="Yan X."/>
            <person name="He Y."/>
            <person name="Liu Y."/>
            <person name="Wang X."/>
            <person name="Xiang C."/>
            <person name="Varshney R.K."/>
            <person name="Ding H."/>
            <person name="Gao S."/>
            <person name="Zong X."/>
        </authorList>
    </citation>
    <scope>NUCLEOTIDE SEQUENCE [LARGE SCALE GENOMIC DNA]</scope>
    <source>
        <strain evidence="2 3">cv. Zhongwan 6</strain>
    </source>
</reference>
<dbReference type="PANTHER" id="PTHR33233">
    <property type="entry name" value="ENDONUCLEASE/EXONUCLEASE/PHOSPHATASE"/>
    <property type="match status" value="1"/>
</dbReference>
<evidence type="ECO:0000256" key="1">
    <source>
        <dbReference type="SAM" id="MobiDB-lite"/>
    </source>
</evidence>
<evidence type="ECO:0000313" key="2">
    <source>
        <dbReference type="EMBL" id="KAI5445140.1"/>
    </source>
</evidence>
<feature type="compositionally biased region" description="Basic and acidic residues" evidence="1">
    <location>
        <begin position="170"/>
        <end position="180"/>
    </location>
</feature>
<gene>
    <name evidence="2" type="ORF">KIW84_013409</name>
</gene>
<dbReference type="EMBL" id="JAMSHJ010000001">
    <property type="protein sequence ID" value="KAI5445140.1"/>
    <property type="molecule type" value="Genomic_DNA"/>
</dbReference>
<organism evidence="2 3">
    <name type="scientific">Pisum sativum</name>
    <name type="common">Garden pea</name>
    <name type="synonym">Lathyrus oleraceus</name>
    <dbReference type="NCBI Taxonomy" id="3888"/>
    <lineage>
        <taxon>Eukaryota</taxon>
        <taxon>Viridiplantae</taxon>
        <taxon>Streptophyta</taxon>
        <taxon>Embryophyta</taxon>
        <taxon>Tracheophyta</taxon>
        <taxon>Spermatophyta</taxon>
        <taxon>Magnoliopsida</taxon>
        <taxon>eudicotyledons</taxon>
        <taxon>Gunneridae</taxon>
        <taxon>Pentapetalae</taxon>
        <taxon>rosids</taxon>
        <taxon>fabids</taxon>
        <taxon>Fabales</taxon>
        <taxon>Fabaceae</taxon>
        <taxon>Papilionoideae</taxon>
        <taxon>50 kb inversion clade</taxon>
        <taxon>NPAAA clade</taxon>
        <taxon>Hologalegina</taxon>
        <taxon>IRL clade</taxon>
        <taxon>Fabeae</taxon>
        <taxon>Lathyrus</taxon>
    </lineage>
</organism>
<feature type="region of interest" description="Disordered" evidence="1">
    <location>
        <begin position="156"/>
        <end position="191"/>
    </location>
</feature>
<dbReference type="AlphaFoldDB" id="A0A9D5GXS1"/>
<feature type="region of interest" description="Disordered" evidence="1">
    <location>
        <begin position="1"/>
        <end position="51"/>
    </location>
</feature>
<dbReference type="Proteomes" id="UP001058974">
    <property type="component" value="Chromosome 1"/>
</dbReference>
<accession>A0A9D5GXS1</accession>
<comment type="caution">
    <text evidence="2">The sequence shown here is derived from an EMBL/GenBank/DDBJ whole genome shotgun (WGS) entry which is preliminary data.</text>
</comment>
<evidence type="ECO:0000313" key="3">
    <source>
        <dbReference type="Proteomes" id="UP001058974"/>
    </source>
</evidence>
<name>A0A9D5GXS1_PEA</name>
<dbReference type="Gramene" id="Psat01G0340900-T1">
    <property type="protein sequence ID" value="KAI5445140.1"/>
    <property type="gene ID" value="KIW84_013409"/>
</dbReference>
<keyword evidence="3" id="KW-1185">Reference proteome</keyword>
<proteinExistence type="predicted"/>